<dbReference type="GO" id="GO:0005615">
    <property type="term" value="C:extracellular space"/>
    <property type="evidence" value="ECO:0007669"/>
    <property type="project" value="TreeGrafter"/>
</dbReference>
<comment type="catalytic activity">
    <reaction evidence="7">
        <text>acetylcholine + H2O = choline + acetate + H(+)</text>
        <dbReference type="Rhea" id="RHEA:17561"/>
        <dbReference type="ChEBI" id="CHEBI:15354"/>
        <dbReference type="ChEBI" id="CHEBI:15355"/>
        <dbReference type="ChEBI" id="CHEBI:15377"/>
        <dbReference type="ChEBI" id="CHEBI:15378"/>
        <dbReference type="ChEBI" id="CHEBI:30089"/>
        <dbReference type="EC" id="3.1.1.7"/>
    </reaction>
</comment>
<dbReference type="Pfam" id="PF00135">
    <property type="entry name" value="COesterase"/>
    <property type="match status" value="1"/>
</dbReference>
<evidence type="ECO:0000259" key="11">
    <source>
        <dbReference type="Pfam" id="PF00135"/>
    </source>
</evidence>
<evidence type="ECO:0000256" key="3">
    <source>
        <dbReference type="ARBA" id="ARBA00022801"/>
    </source>
</evidence>
<feature type="active site" description="Charge relay system" evidence="8">
    <location>
        <position position="449"/>
    </location>
</feature>
<protein>
    <recommendedName>
        <fullName evidence="9">Carboxylic ester hydrolase</fullName>
        <ecNumber evidence="9">3.1.1.-</ecNumber>
    </recommendedName>
</protein>
<dbReference type="GO" id="GO:0006581">
    <property type="term" value="P:acetylcholine catabolic process"/>
    <property type="evidence" value="ECO:0007669"/>
    <property type="project" value="TreeGrafter"/>
</dbReference>
<feature type="signal peptide" evidence="10">
    <location>
        <begin position="1"/>
        <end position="15"/>
    </location>
</feature>
<dbReference type="GO" id="GO:0019695">
    <property type="term" value="P:choline metabolic process"/>
    <property type="evidence" value="ECO:0007669"/>
    <property type="project" value="TreeGrafter"/>
</dbReference>
<evidence type="ECO:0000256" key="2">
    <source>
        <dbReference type="ARBA" id="ARBA00022487"/>
    </source>
</evidence>
<dbReference type="EC" id="3.1.1.-" evidence="9"/>
<dbReference type="PROSITE" id="PS00122">
    <property type="entry name" value="CARBOXYLESTERASE_B_1"/>
    <property type="match status" value="1"/>
</dbReference>
<keyword evidence="3 9" id="KW-0378">Hydrolase</keyword>
<evidence type="ECO:0000256" key="7">
    <source>
        <dbReference type="ARBA" id="ARBA00048484"/>
    </source>
</evidence>
<feature type="chain" id="PRO_5012361884" description="Carboxylic ester hydrolase" evidence="10">
    <location>
        <begin position="16"/>
        <end position="548"/>
    </location>
</feature>
<sequence length="548" mass="61125">MKLLILLLVATLVRCDRTVTTTNGPVKGISLSPKKVEAFLGIPYAEPPVGPLRFAKPVPKSSWEETYDASELPPTCVQTLLGDLYFSPDPNGKMSEDCLYLNLWVPEGGSDPKPIMLFIHGGGFMTGATNMRIYNGANLAEHGDVIVATINYRVGTLGFFSGFIENAAGNMGLYDQVMAIQWIKDNAKYFGGDPDNIVLFGESAGGFSVSLHLISPLSKGLFKRAILQSGTAINPLFSDHGGLEAIGRIVANLLGCADENDSLKKNPEAVVDCMKALPSEKFSEIDTVILKNAGVQFPRIGDSFLPENVVDLFNNGDFKDTEILLGVTRDEGPLLFTLQVPDLLGLFGEKGETPVFNETSARQYFHHVSRIVNGEVHNEIVDKYFDRVKKDPGYTYVKATADIIGDFIITCGVVFQADYYSLRDNPVYFYLFDYRPDSTPLAEWMGVAHFDEMQYVFGNPVHGEFTEYEEEFSRDIMDMWVAFAKTGNPSIPGGVKWPRYTYQDPKYLVISKRDRVAVKPDNYRCEPWRELFQAVIDEDTLQRLKKKH</sequence>
<dbReference type="Gene3D" id="3.40.50.1820">
    <property type="entry name" value="alpha/beta hydrolase"/>
    <property type="match status" value="1"/>
</dbReference>
<reference evidence="12" key="1">
    <citation type="submission" date="2013-06" db="EMBL/GenBank/DDBJ databases">
        <title>Upstream open reading frames and Kozak regions of a set of assembled transcriptome sequences from the spider Cupiennius salei.</title>
        <authorList>
            <person name="French A.S."/>
            <person name="Li A.W."/>
            <person name="Meisner S."/>
            <person name="Torkkeli P.H."/>
        </authorList>
    </citation>
    <scope>NUCLEOTIDE SEQUENCE</scope>
    <source>
        <tissue evidence="12">Leg hypodermis</tissue>
    </source>
</reference>
<feature type="domain" description="Carboxylesterase type B" evidence="11">
    <location>
        <begin position="17"/>
        <end position="528"/>
    </location>
</feature>
<dbReference type="InterPro" id="IPR000997">
    <property type="entry name" value="Cholinesterase"/>
</dbReference>
<accession>T1DFV2</accession>
<evidence type="ECO:0000256" key="4">
    <source>
        <dbReference type="ARBA" id="ARBA00022867"/>
    </source>
</evidence>
<keyword evidence="10" id="KW-0732">Signal</keyword>
<evidence type="ECO:0000256" key="1">
    <source>
        <dbReference type="ARBA" id="ARBA00005964"/>
    </source>
</evidence>
<dbReference type="InterPro" id="IPR050654">
    <property type="entry name" value="AChE-related_enzymes"/>
</dbReference>
<organism evidence="12">
    <name type="scientific">Cupiennius salei</name>
    <name type="common">American wandering spider</name>
    <dbReference type="NCBI Taxonomy" id="6928"/>
    <lineage>
        <taxon>Eukaryota</taxon>
        <taxon>Metazoa</taxon>
        <taxon>Ecdysozoa</taxon>
        <taxon>Arthropoda</taxon>
        <taxon>Chelicerata</taxon>
        <taxon>Arachnida</taxon>
        <taxon>Araneae</taxon>
        <taxon>Araneomorphae</taxon>
        <taxon>Entelegynae</taxon>
        <taxon>Lycosoidea</taxon>
        <taxon>Ctenidae</taxon>
        <taxon>Cupiennius</taxon>
    </lineage>
</organism>
<evidence type="ECO:0000256" key="5">
    <source>
        <dbReference type="ARBA" id="ARBA00023157"/>
    </source>
</evidence>
<dbReference type="InterPro" id="IPR019826">
    <property type="entry name" value="Carboxylesterase_B_AS"/>
</dbReference>
<proteinExistence type="evidence at transcript level"/>
<dbReference type="InterPro" id="IPR019819">
    <property type="entry name" value="Carboxylesterase_B_CS"/>
</dbReference>
<keyword evidence="2" id="KW-0719">Serine esterase</keyword>
<dbReference type="ESTHER" id="cupsa-t1dfv2">
    <property type="family name" value="Cholinesterase-like"/>
</dbReference>
<dbReference type="InterPro" id="IPR002018">
    <property type="entry name" value="CarbesteraseB"/>
</dbReference>
<keyword evidence="5" id="KW-1015">Disulfide bond</keyword>
<dbReference type="PRINTS" id="PR00878">
    <property type="entry name" value="CHOLNESTRASE"/>
</dbReference>
<keyword evidence="6" id="KW-0325">Glycoprotein</keyword>
<dbReference type="PANTHER" id="PTHR43918:SF4">
    <property type="entry name" value="CARBOXYLIC ESTER HYDROLASE"/>
    <property type="match status" value="1"/>
</dbReference>
<dbReference type="EMBL" id="GAKT01000116">
    <property type="protein sequence ID" value="JAA92946.1"/>
    <property type="molecule type" value="mRNA"/>
</dbReference>
<feature type="active site" description="Charge relay system" evidence="8">
    <location>
        <position position="331"/>
    </location>
</feature>
<dbReference type="GO" id="GO:0005886">
    <property type="term" value="C:plasma membrane"/>
    <property type="evidence" value="ECO:0007669"/>
    <property type="project" value="TreeGrafter"/>
</dbReference>
<evidence type="ECO:0000256" key="9">
    <source>
        <dbReference type="RuleBase" id="RU361235"/>
    </source>
</evidence>
<dbReference type="SUPFAM" id="SSF53474">
    <property type="entry name" value="alpha/beta-Hydrolases"/>
    <property type="match status" value="1"/>
</dbReference>
<evidence type="ECO:0000256" key="6">
    <source>
        <dbReference type="ARBA" id="ARBA00023180"/>
    </source>
</evidence>
<dbReference type="PANTHER" id="PTHR43918">
    <property type="entry name" value="ACETYLCHOLINESTERASE"/>
    <property type="match status" value="1"/>
</dbReference>
<evidence type="ECO:0000256" key="8">
    <source>
        <dbReference type="PIRSR" id="PIRSR600997-1"/>
    </source>
</evidence>
<keyword evidence="4" id="KW-0531">Neurotransmitter degradation</keyword>
<comment type="similarity">
    <text evidence="1 9">Belongs to the type-B carboxylesterase/lipase family.</text>
</comment>
<name>T1DFV2_CUPSA</name>
<evidence type="ECO:0000256" key="10">
    <source>
        <dbReference type="SAM" id="SignalP"/>
    </source>
</evidence>
<dbReference type="AlphaFoldDB" id="T1DFV2"/>
<dbReference type="InterPro" id="IPR029058">
    <property type="entry name" value="AB_hydrolase_fold"/>
</dbReference>
<dbReference type="GO" id="GO:0003990">
    <property type="term" value="F:acetylcholinesterase activity"/>
    <property type="evidence" value="ECO:0007669"/>
    <property type="project" value="UniProtKB-EC"/>
</dbReference>
<feature type="active site" description="Acyl-ester intermediate" evidence="8">
    <location>
        <position position="203"/>
    </location>
</feature>
<dbReference type="PROSITE" id="PS00941">
    <property type="entry name" value="CARBOXYLESTERASE_B_2"/>
    <property type="match status" value="1"/>
</dbReference>
<dbReference type="FunFam" id="3.40.50.1820:FF:000029">
    <property type="entry name" value="Acetylcholinesterase"/>
    <property type="match status" value="1"/>
</dbReference>
<evidence type="ECO:0000313" key="12">
    <source>
        <dbReference type="EMBL" id="JAA92946.1"/>
    </source>
</evidence>